<organism evidence="1 2">
    <name type="scientific">Deefgea tanakiae</name>
    <dbReference type="NCBI Taxonomy" id="2865840"/>
    <lineage>
        <taxon>Bacteria</taxon>
        <taxon>Pseudomonadati</taxon>
        <taxon>Pseudomonadota</taxon>
        <taxon>Betaproteobacteria</taxon>
        <taxon>Neisseriales</taxon>
        <taxon>Chitinibacteraceae</taxon>
        <taxon>Deefgea</taxon>
    </lineage>
</organism>
<keyword evidence="2" id="KW-1185">Reference proteome</keyword>
<proteinExistence type="predicted"/>
<accession>A0ABX8Z9K1</accession>
<sequence>MSLPADLQSNQEIAMWIRENIKDLYPAMDLDVTDYDVHAMLDKVHIKDVEVAMGYVAVGYEYDYSIVNGCRDLNFSGTSKLNRMTGNLKGRILTFPIHQSLPLRSTCDEL</sequence>
<dbReference type="EMBL" id="CP081150">
    <property type="protein sequence ID" value="QZA77835.1"/>
    <property type="molecule type" value="Genomic_DNA"/>
</dbReference>
<evidence type="ECO:0000313" key="1">
    <source>
        <dbReference type="EMBL" id="QZA77835.1"/>
    </source>
</evidence>
<reference evidence="1 2" key="1">
    <citation type="submission" date="2021-08" db="EMBL/GenBank/DDBJ databases">
        <title>complete genome sequencing of Deefgea sp. D25.</title>
        <authorList>
            <person name="Bae J.-W."/>
            <person name="Gim D.-H."/>
        </authorList>
    </citation>
    <scope>NUCLEOTIDE SEQUENCE [LARGE SCALE GENOMIC DNA]</scope>
    <source>
        <strain evidence="1 2">D25</strain>
    </source>
</reference>
<dbReference type="RefSeq" id="WP_221006214.1">
    <property type="nucleotide sequence ID" value="NZ_CP081150.1"/>
</dbReference>
<dbReference type="Proteomes" id="UP000825679">
    <property type="component" value="Chromosome"/>
</dbReference>
<name>A0ABX8Z9K1_9NEIS</name>
<protein>
    <submittedName>
        <fullName evidence="1">Uncharacterized protein</fullName>
    </submittedName>
</protein>
<evidence type="ECO:0000313" key="2">
    <source>
        <dbReference type="Proteomes" id="UP000825679"/>
    </source>
</evidence>
<gene>
    <name evidence="1" type="ORF">K4H28_16470</name>
</gene>